<evidence type="ECO:0000259" key="1">
    <source>
        <dbReference type="Pfam" id="PF00144"/>
    </source>
</evidence>
<dbReference type="GO" id="GO:0004180">
    <property type="term" value="F:carboxypeptidase activity"/>
    <property type="evidence" value="ECO:0007669"/>
    <property type="project" value="UniProtKB-KW"/>
</dbReference>
<organism evidence="2 3">
    <name type="scientific">Microbacterium telephonicum</name>
    <dbReference type="NCBI Taxonomy" id="1714841"/>
    <lineage>
        <taxon>Bacteria</taxon>
        <taxon>Bacillati</taxon>
        <taxon>Actinomycetota</taxon>
        <taxon>Actinomycetes</taxon>
        <taxon>Micrococcales</taxon>
        <taxon>Microbacteriaceae</taxon>
        <taxon>Microbacterium</taxon>
    </lineage>
</organism>
<dbReference type="RefSeq" id="WP_121058665.1">
    <property type="nucleotide sequence ID" value="NZ_RCDB01000002.1"/>
</dbReference>
<comment type="caution">
    <text evidence="2">The sequence shown here is derived from an EMBL/GenBank/DDBJ whole genome shotgun (WGS) entry which is preliminary data.</text>
</comment>
<keyword evidence="2" id="KW-0121">Carboxypeptidase</keyword>
<sequence length="394" mass="42220">MKRRAKIALGVVSGVAAMAVAAAGALAYLNRPLSRAELDREVEALLQKAVAEEPTLTSALLTVHRDGDDRALQYAVGVQREGGEAVTVHSAYHSASVGKTMLAVVYGQLVDEGVMSFGDPITGVLDPSTLEGLFVVDGVDHAADVTFGALLGHTSGVADYFEGPVTSGMPIIDEIAADPDRRYTPESLLAFSRERQHPVGVPGERFSYSDTGYILLGLALERIEGKPYAQILEDRLFAPLAMESSRLMTEFGPGSGIVALRSGDLDLSERGALSVDWSGGGVVTTMDDLLSFSRALHGGVLVSERVRRHLTDFASEMDTGIRYGMGMMQFRFSELSPLLFTMSDVHGAVGATGTFALYDPSSGTHYIANFGSLDYAEKAIEKLVEIRLLVDRLR</sequence>
<dbReference type="SUPFAM" id="SSF56601">
    <property type="entry name" value="beta-lactamase/transpeptidase-like"/>
    <property type="match status" value="1"/>
</dbReference>
<reference evidence="2 3" key="1">
    <citation type="journal article" date="2015" name="Stand. Genomic Sci.">
        <title>Genomic Encyclopedia of Bacterial and Archaeal Type Strains, Phase III: the genomes of soil and plant-associated and newly described type strains.</title>
        <authorList>
            <person name="Whitman W.B."/>
            <person name="Woyke T."/>
            <person name="Klenk H.P."/>
            <person name="Zhou Y."/>
            <person name="Lilburn T.G."/>
            <person name="Beck B.J."/>
            <person name="De Vos P."/>
            <person name="Vandamme P."/>
            <person name="Eisen J.A."/>
            <person name="Garrity G."/>
            <person name="Hugenholtz P."/>
            <person name="Kyrpides N.C."/>
        </authorList>
    </citation>
    <scope>NUCLEOTIDE SEQUENCE [LARGE SCALE GENOMIC DNA]</scope>
    <source>
        <strain evidence="2 3">S2T63</strain>
    </source>
</reference>
<dbReference type="EMBL" id="RCDB01000002">
    <property type="protein sequence ID" value="RLK49433.1"/>
    <property type="molecule type" value="Genomic_DNA"/>
</dbReference>
<keyword evidence="3" id="KW-1185">Reference proteome</keyword>
<protein>
    <submittedName>
        <fullName evidence="2">D-alanyl-D-alanine carboxypeptidase</fullName>
    </submittedName>
</protein>
<dbReference type="Gene3D" id="3.40.710.10">
    <property type="entry name" value="DD-peptidase/beta-lactamase superfamily"/>
    <property type="match status" value="1"/>
</dbReference>
<dbReference type="PANTHER" id="PTHR43283:SF7">
    <property type="entry name" value="BETA-LACTAMASE-RELATED DOMAIN-CONTAINING PROTEIN"/>
    <property type="match status" value="1"/>
</dbReference>
<proteinExistence type="predicted"/>
<dbReference type="Pfam" id="PF00144">
    <property type="entry name" value="Beta-lactamase"/>
    <property type="match status" value="1"/>
</dbReference>
<dbReference type="Proteomes" id="UP000273158">
    <property type="component" value="Unassembled WGS sequence"/>
</dbReference>
<dbReference type="OrthoDB" id="4281716at2"/>
<dbReference type="PANTHER" id="PTHR43283">
    <property type="entry name" value="BETA-LACTAMASE-RELATED"/>
    <property type="match status" value="1"/>
</dbReference>
<name>A0A498C2I2_9MICO</name>
<dbReference type="AlphaFoldDB" id="A0A498C2I2"/>
<dbReference type="InterPro" id="IPR012338">
    <property type="entry name" value="Beta-lactam/transpept-like"/>
</dbReference>
<gene>
    <name evidence="2" type="ORF">C7474_1583</name>
</gene>
<keyword evidence="2" id="KW-0378">Hydrolase</keyword>
<feature type="domain" description="Beta-lactamase-related" evidence="1">
    <location>
        <begin position="48"/>
        <end position="362"/>
    </location>
</feature>
<evidence type="ECO:0000313" key="3">
    <source>
        <dbReference type="Proteomes" id="UP000273158"/>
    </source>
</evidence>
<keyword evidence="2" id="KW-0645">Protease</keyword>
<dbReference type="InterPro" id="IPR050789">
    <property type="entry name" value="Diverse_Enzym_Activities"/>
</dbReference>
<accession>A0A498C2I2</accession>
<evidence type="ECO:0000313" key="2">
    <source>
        <dbReference type="EMBL" id="RLK49433.1"/>
    </source>
</evidence>
<dbReference type="InterPro" id="IPR001466">
    <property type="entry name" value="Beta-lactam-related"/>
</dbReference>